<dbReference type="PANTHER" id="PTHR21027:SF1">
    <property type="entry name" value="TRNA-SPLICING ENDONUCLEASE SUBUNIT SEN54"/>
    <property type="match status" value="1"/>
</dbReference>
<dbReference type="InterPro" id="IPR024336">
    <property type="entry name" value="tRNA_splic_suSen54_N"/>
</dbReference>
<feature type="compositionally biased region" description="Pro residues" evidence="3">
    <location>
        <begin position="439"/>
        <end position="464"/>
    </location>
</feature>
<evidence type="ECO:0000313" key="6">
    <source>
        <dbReference type="Proteomes" id="UP000076738"/>
    </source>
</evidence>
<comment type="similarity">
    <text evidence="1">Belongs to the SEN54 family.</text>
</comment>
<evidence type="ECO:0000313" key="5">
    <source>
        <dbReference type="EMBL" id="KZO94393.1"/>
    </source>
</evidence>
<feature type="compositionally biased region" description="Basic and acidic residues" evidence="3">
    <location>
        <begin position="193"/>
        <end position="202"/>
    </location>
</feature>
<feature type="region of interest" description="Disordered" evidence="3">
    <location>
        <begin position="185"/>
        <end position="223"/>
    </location>
</feature>
<feature type="compositionally biased region" description="Acidic residues" evidence="3">
    <location>
        <begin position="23"/>
        <end position="35"/>
    </location>
</feature>
<evidence type="ECO:0000256" key="1">
    <source>
        <dbReference type="ARBA" id="ARBA00005736"/>
    </source>
</evidence>
<reference evidence="5 6" key="1">
    <citation type="journal article" date="2016" name="Mol. Biol. Evol.">
        <title>Comparative Genomics of Early-Diverging Mushroom-Forming Fungi Provides Insights into the Origins of Lignocellulose Decay Capabilities.</title>
        <authorList>
            <person name="Nagy L.G."/>
            <person name="Riley R."/>
            <person name="Tritt A."/>
            <person name="Adam C."/>
            <person name="Daum C."/>
            <person name="Floudas D."/>
            <person name="Sun H."/>
            <person name="Yadav J.S."/>
            <person name="Pangilinan J."/>
            <person name="Larsson K.H."/>
            <person name="Matsuura K."/>
            <person name="Barry K."/>
            <person name="Labutti K."/>
            <person name="Kuo R."/>
            <person name="Ohm R.A."/>
            <person name="Bhattacharya S.S."/>
            <person name="Shirouzu T."/>
            <person name="Yoshinaga Y."/>
            <person name="Martin F.M."/>
            <person name="Grigoriev I.V."/>
            <person name="Hibbett D.S."/>
        </authorList>
    </citation>
    <scope>NUCLEOTIDE SEQUENCE [LARGE SCALE GENOMIC DNA]</scope>
    <source>
        <strain evidence="5 6">TUFC12733</strain>
    </source>
</reference>
<dbReference type="InterPro" id="IPR024337">
    <property type="entry name" value="tRNA_splic_suSen54"/>
</dbReference>
<protein>
    <recommendedName>
        <fullName evidence="4">tRNA-splicing endonuclease subunit Sen54 N-terminal domain-containing protein</fullName>
    </recommendedName>
</protein>
<organism evidence="5 6">
    <name type="scientific">Calocera viscosa (strain TUFC12733)</name>
    <dbReference type="NCBI Taxonomy" id="1330018"/>
    <lineage>
        <taxon>Eukaryota</taxon>
        <taxon>Fungi</taxon>
        <taxon>Dikarya</taxon>
        <taxon>Basidiomycota</taxon>
        <taxon>Agaricomycotina</taxon>
        <taxon>Dacrymycetes</taxon>
        <taxon>Dacrymycetales</taxon>
        <taxon>Dacrymycetaceae</taxon>
        <taxon>Calocera</taxon>
    </lineage>
</organism>
<dbReference type="GO" id="GO:0000379">
    <property type="term" value="P:tRNA-type intron splice site recognition and cleavage"/>
    <property type="evidence" value="ECO:0007669"/>
    <property type="project" value="TreeGrafter"/>
</dbReference>
<evidence type="ECO:0000256" key="3">
    <source>
        <dbReference type="SAM" id="MobiDB-lite"/>
    </source>
</evidence>
<evidence type="ECO:0000259" key="4">
    <source>
        <dbReference type="Pfam" id="PF12928"/>
    </source>
</evidence>
<feature type="region of interest" description="Disordered" evidence="3">
    <location>
        <begin position="438"/>
        <end position="464"/>
    </location>
</feature>
<feature type="domain" description="tRNA-splicing endonuclease subunit Sen54 N-terminal" evidence="4">
    <location>
        <begin position="98"/>
        <end position="176"/>
    </location>
</feature>
<dbReference type="Pfam" id="PF12928">
    <property type="entry name" value="tRNA_int_end_N2"/>
    <property type="match status" value="1"/>
</dbReference>
<dbReference type="PANTHER" id="PTHR21027">
    <property type="entry name" value="TRNA-SPLICING ENDONUCLEASE SUBUNIT SEN54"/>
    <property type="match status" value="1"/>
</dbReference>
<gene>
    <name evidence="5" type="ORF">CALVIDRAFT_539128</name>
</gene>
<accession>A0A167K8U8</accession>
<dbReference type="AlphaFoldDB" id="A0A167K8U8"/>
<dbReference type="EMBL" id="KV417295">
    <property type="protein sequence ID" value="KZO94393.1"/>
    <property type="molecule type" value="Genomic_DNA"/>
</dbReference>
<name>A0A167K8U8_CALVF</name>
<feature type="compositionally biased region" description="Low complexity" evidence="3">
    <location>
        <begin position="41"/>
        <end position="64"/>
    </location>
</feature>
<feature type="region of interest" description="Disordered" evidence="3">
    <location>
        <begin position="1"/>
        <end position="80"/>
    </location>
</feature>
<keyword evidence="6" id="KW-1185">Reference proteome</keyword>
<dbReference type="GO" id="GO:0000214">
    <property type="term" value="C:tRNA-intron endonuclease complex"/>
    <property type="evidence" value="ECO:0007669"/>
    <property type="project" value="TreeGrafter"/>
</dbReference>
<dbReference type="STRING" id="1330018.A0A167K8U8"/>
<keyword evidence="2" id="KW-0819">tRNA processing</keyword>
<dbReference type="Proteomes" id="UP000076738">
    <property type="component" value="Unassembled WGS sequence"/>
</dbReference>
<evidence type="ECO:0000256" key="2">
    <source>
        <dbReference type="ARBA" id="ARBA00022694"/>
    </source>
</evidence>
<sequence>MDDVLETPAVLPESTLPQTTPDAPEEEEDGEDDMPDWTRFAPQPSAPAGSSSSSSKPGPAAGKKQIIPQRGDKEFSPSAAGETALQSYALQRARGAMFDALRAGRGSSSKNITHGLWVPRLGRVKVPHPRGQYFTTMGHFLPASEGTIGKEGKGVKQLVLLPEEALYLIERGSMACEREMRVQLRPPRSGEYGGREEGKGAGDGEQGGEAATKAQEEEEAKERVESVLHAVPMSVQQAYAEMLGTEGLTLERYQVRPFSSLSCVTSLRPPLLELTPASQVYAYLRRLGYTVTRAHPPTSPEGALFPRPPARAQPTLWQRLSAHIRRWLVDWSRWGQGAGVRSGNWWAPLRFGWGRWTYRDIFTALRLIPSGHKLPLYAPSNPPSTQSPYEVFFHVWRPSTPWKKTAVPPPDFEVIVVNANTTRIPTLAELANVFDHLPVQPPPPPRKRPPPSAAPPAVTSPPPPSLLTHIKRLLHLTPPPKQKEHKVHPFAALKAGRKSVVLAAVDAGSVSLVRFSEGVFEDWPMV</sequence>
<dbReference type="OrthoDB" id="408683at2759"/>
<proteinExistence type="inferred from homology"/>